<proteinExistence type="predicted"/>
<dbReference type="EMBL" id="CADCTN010000203">
    <property type="protein sequence ID" value="CAA9266450.1"/>
    <property type="molecule type" value="Genomic_DNA"/>
</dbReference>
<feature type="compositionally biased region" description="Low complexity" evidence="1">
    <location>
        <begin position="104"/>
        <end position="115"/>
    </location>
</feature>
<feature type="non-terminal residue" evidence="2">
    <location>
        <position position="1"/>
    </location>
</feature>
<reference evidence="2" key="1">
    <citation type="submission" date="2020-02" db="EMBL/GenBank/DDBJ databases">
        <authorList>
            <person name="Meier V. D."/>
        </authorList>
    </citation>
    <scope>NUCLEOTIDE SEQUENCE</scope>
    <source>
        <strain evidence="2">AVDCRST_MAG52</strain>
    </source>
</reference>
<gene>
    <name evidence="2" type="ORF">AVDCRST_MAG52-2967</name>
</gene>
<protein>
    <submittedName>
        <fullName evidence="2">Uncharacterized protein</fullName>
    </submittedName>
</protein>
<name>A0A6J4J2H8_9ACTN</name>
<feature type="compositionally biased region" description="Basic residues" evidence="1">
    <location>
        <begin position="1"/>
        <end position="12"/>
    </location>
</feature>
<feature type="compositionally biased region" description="Low complexity" evidence="1">
    <location>
        <begin position="62"/>
        <end position="72"/>
    </location>
</feature>
<dbReference type="AlphaFoldDB" id="A0A6J4J2H8"/>
<feature type="compositionally biased region" description="Basic and acidic residues" evidence="1">
    <location>
        <begin position="41"/>
        <end position="52"/>
    </location>
</feature>
<feature type="region of interest" description="Disordered" evidence="1">
    <location>
        <begin position="1"/>
        <end position="151"/>
    </location>
</feature>
<feature type="compositionally biased region" description="Basic residues" evidence="1">
    <location>
        <begin position="124"/>
        <end position="134"/>
    </location>
</feature>
<evidence type="ECO:0000256" key="1">
    <source>
        <dbReference type="SAM" id="MobiDB-lite"/>
    </source>
</evidence>
<feature type="compositionally biased region" description="Basic and acidic residues" evidence="1">
    <location>
        <begin position="79"/>
        <end position="94"/>
    </location>
</feature>
<accession>A0A6J4J2H8</accession>
<evidence type="ECO:0000313" key="2">
    <source>
        <dbReference type="EMBL" id="CAA9266450.1"/>
    </source>
</evidence>
<feature type="non-terminal residue" evidence="2">
    <location>
        <position position="151"/>
    </location>
</feature>
<sequence>DPRTRGRVARHGHGPDRPVAHRRGRAGRDLHVPGARAAGRGADHVLPRDRPAVHPVHRRPGAADPRPGRGAACAVGPPPDRRGADRRLAGAEGRRGRHRRRRGPPAARPRLCAGRAVDDDVLRLRRPRRRHRQRTAPAVGPGRPPRHAPAL</sequence>
<organism evidence="2">
    <name type="scientific">uncultured Blastococcus sp</name>
    <dbReference type="NCBI Taxonomy" id="217144"/>
    <lineage>
        <taxon>Bacteria</taxon>
        <taxon>Bacillati</taxon>
        <taxon>Actinomycetota</taxon>
        <taxon>Actinomycetes</taxon>
        <taxon>Geodermatophilales</taxon>
        <taxon>Geodermatophilaceae</taxon>
        <taxon>Blastococcus</taxon>
        <taxon>environmental samples</taxon>
    </lineage>
</organism>